<dbReference type="Proteomes" id="UP000000321">
    <property type="component" value="Unassembled WGS sequence"/>
</dbReference>
<reference evidence="1 2" key="1">
    <citation type="journal article" date="2008" name="Appl. Environ. Microbiol.">
        <title>Genomic insights into Mn(II) oxidation by the marine alphaproteobacterium Aurantimonas sp. strain SI85-9A1.</title>
        <authorList>
            <person name="Dick G.J."/>
            <person name="Podell S."/>
            <person name="Johnson H.A."/>
            <person name="Rivera-Espinoza Y."/>
            <person name="Bernier-Latmani R."/>
            <person name="McCarthy J.K."/>
            <person name="Torpey J.W."/>
            <person name="Clement B.G."/>
            <person name="Gaasterland T."/>
            <person name="Tebo B.M."/>
        </authorList>
    </citation>
    <scope>NUCLEOTIDE SEQUENCE [LARGE SCALE GENOMIC DNA]</scope>
    <source>
        <strain evidence="1 2">SI85-9A1</strain>
    </source>
</reference>
<dbReference type="HOGENOM" id="CLU_1154792_0_0_5"/>
<evidence type="ECO:0000313" key="2">
    <source>
        <dbReference type="Proteomes" id="UP000000321"/>
    </source>
</evidence>
<dbReference type="BioCyc" id="AURANTIMONAS:SI859A1_01910-MONOMER"/>
<keyword evidence="2" id="KW-1185">Reference proteome</keyword>
<name>Q1YNC9_AURMS</name>
<dbReference type="AlphaFoldDB" id="Q1YNC9"/>
<dbReference type="RefSeq" id="WP_009209747.1">
    <property type="nucleotide sequence ID" value="NZ_BBWP01000026.1"/>
</dbReference>
<evidence type="ECO:0000313" key="1">
    <source>
        <dbReference type="EMBL" id="EAS51102.1"/>
    </source>
</evidence>
<protein>
    <recommendedName>
        <fullName evidence="3">Nucleotide-diphospho-sugar transferase domain-containing protein</fullName>
    </recommendedName>
</protein>
<organism evidence="1 2">
    <name type="scientific">Aurantimonas manganoxydans (strain ATCC BAA-1229 / DSM 21871 / SI85-9A1)</name>
    <dbReference type="NCBI Taxonomy" id="287752"/>
    <lineage>
        <taxon>Bacteria</taxon>
        <taxon>Pseudomonadati</taxon>
        <taxon>Pseudomonadota</taxon>
        <taxon>Alphaproteobacteria</taxon>
        <taxon>Hyphomicrobiales</taxon>
        <taxon>Aurantimonadaceae</taxon>
        <taxon>Aurantimonas</taxon>
    </lineage>
</organism>
<dbReference type="EMBL" id="AAPJ01000001">
    <property type="protein sequence ID" value="EAS51102.1"/>
    <property type="molecule type" value="Genomic_DNA"/>
</dbReference>
<gene>
    <name evidence="1" type="ORF">SI859A1_01910</name>
</gene>
<accession>Q1YNC9</accession>
<proteinExistence type="predicted"/>
<dbReference type="OrthoDB" id="7840170at2"/>
<comment type="caution">
    <text evidence="1">The sequence shown here is derived from an EMBL/GenBank/DDBJ whole genome shotgun (WGS) entry which is preliminary data.</text>
</comment>
<evidence type="ECO:0008006" key="3">
    <source>
        <dbReference type="Google" id="ProtNLM"/>
    </source>
</evidence>
<sequence>MQHPIVISYYTPDTAYETHAEKLTASLRRLGLEYRIEGRPARSSWVENCAQKALFISQMRAELGAPVLWVDADAIMLRPLSEVAGSNVDIAAVRRDGWSFFGGQVYFGVGDAADQLVERWCRYCVEFPHVWDQVSLGYAWWDVSLETKLTSLWLGENTFQKASRNRAFRLVQRMTTGAATMHKQESRRSAKLQKAYKTKQFATSDLPEWWREACAQGRIFPITDSQRGELGLTPTA</sequence>